<keyword evidence="3" id="KW-0472">Membrane</keyword>
<evidence type="ECO:0000256" key="2">
    <source>
        <dbReference type="SAM" id="MobiDB-lite"/>
    </source>
</evidence>
<dbReference type="Proteomes" id="UP001501251">
    <property type="component" value="Unassembled WGS sequence"/>
</dbReference>
<reference evidence="5" key="1">
    <citation type="journal article" date="2019" name="Int. J. Syst. Evol. Microbiol.">
        <title>The Global Catalogue of Microorganisms (GCM) 10K type strain sequencing project: providing services to taxonomists for standard genome sequencing and annotation.</title>
        <authorList>
            <consortium name="The Broad Institute Genomics Platform"/>
            <consortium name="The Broad Institute Genome Sequencing Center for Infectious Disease"/>
            <person name="Wu L."/>
            <person name="Ma J."/>
        </authorList>
    </citation>
    <scope>NUCLEOTIDE SEQUENCE [LARGE SCALE GENOMIC DNA]</scope>
    <source>
        <strain evidence="5">JCM 17388</strain>
    </source>
</reference>
<dbReference type="EMBL" id="BAABAQ010000018">
    <property type="protein sequence ID" value="GAA4208276.1"/>
    <property type="molecule type" value="Genomic_DNA"/>
</dbReference>
<evidence type="ECO:0000313" key="5">
    <source>
        <dbReference type="Proteomes" id="UP001501251"/>
    </source>
</evidence>
<feature type="coiled-coil region" evidence="1">
    <location>
        <begin position="188"/>
        <end position="215"/>
    </location>
</feature>
<dbReference type="RefSeq" id="WP_344922888.1">
    <property type="nucleotide sequence ID" value="NZ_BAABAQ010000018.1"/>
</dbReference>
<gene>
    <name evidence="4" type="ORF">GCM10022252_73190</name>
</gene>
<proteinExistence type="predicted"/>
<keyword evidence="1" id="KW-0175">Coiled coil</keyword>
<feature type="transmembrane region" description="Helical" evidence="3">
    <location>
        <begin position="77"/>
        <end position="100"/>
    </location>
</feature>
<organism evidence="4 5">
    <name type="scientific">Streptosporangium oxazolinicum</name>
    <dbReference type="NCBI Taxonomy" id="909287"/>
    <lineage>
        <taxon>Bacteria</taxon>
        <taxon>Bacillati</taxon>
        <taxon>Actinomycetota</taxon>
        <taxon>Actinomycetes</taxon>
        <taxon>Streptosporangiales</taxon>
        <taxon>Streptosporangiaceae</taxon>
        <taxon>Streptosporangium</taxon>
    </lineage>
</organism>
<name>A0ABP8BJ94_9ACTN</name>
<feature type="region of interest" description="Disordered" evidence="2">
    <location>
        <begin position="1"/>
        <end position="21"/>
    </location>
</feature>
<keyword evidence="3" id="KW-0812">Transmembrane</keyword>
<feature type="transmembrane region" description="Helical" evidence="3">
    <location>
        <begin position="112"/>
        <end position="130"/>
    </location>
</feature>
<evidence type="ECO:0000256" key="3">
    <source>
        <dbReference type="SAM" id="Phobius"/>
    </source>
</evidence>
<comment type="caution">
    <text evidence="4">The sequence shown here is derived from an EMBL/GenBank/DDBJ whole genome shotgun (WGS) entry which is preliminary data.</text>
</comment>
<protein>
    <submittedName>
        <fullName evidence="4">DUF4407 domain-containing protein</fullName>
    </submittedName>
</protein>
<keyword evidence="3" id="KW-1133">Transmembrane helix</keyword>
<dbReference type="InterPro" id="IPR025519">
    <property type="entry name" value="DUF4407"/>
</dbReference>
<evidence type="ECO:0000313" key="4">
    <source>
        <dbReference type="EMBL" id="GAA4208276.1"/>
    </source>
</evidence>
<feature type="transmembrane region" description="Helical" evidence="3">
    <location>
        <begin position="49"/>
        <end position="71"/>
    </location>
</feature>
<dbReference type="Pfam" id="PF14362">
    <property type="entry name" value="DUF4407"/>
    <property type="match status" value="1"/>
</dbReference>
<accession>A0ABP8BJ94</accession>
<evidence type="ECO:0000256" key="1">
    <source>
        <dbReference type="SAM" id="Coils"/>
    </source>
</evidence>
<keyword evidence="5" id="KW-1185">Reference proteome</keyword>
<sequence length="462" mass="51746">MTDEVPPGRHSKAPPAGPGGRFDLGRRLRVLSGVDEEILDQVPLERTRYVGLGGVVLGTAVVAGISMWFALSQVLGGPHIGLVIPTVIWMLIVLNLDRWLVSTVTGIWQRRLLMLVPRLLVAVVLGFVIAEPLVLKVFETAVVQHVLDERQDARSTERALLLRCNPQEPTGAREQRGCEDARLLAPAAESDATRLRDLERDAEKLRTRVNADSARYDRLFTQATNECGGVKTEGTSGRRGMGPLCERLDAAVKSFAVRSKLAENQKRLRSLDDQVSALREPLADKRADFGQRVEADVRKRVDAMPGADDPVGLLERMRALHELTVENPYLFGASWLLRLFLILLDCLPVLVKLMGGTTTYDRMVDRANRTQERIHEKRLQFSVDGRVGELELQAHRDAEDRRRRRQLMDIESKAADAEARATVEAMIRRRTEEMSLQGVTHVIKEERRNGSHPHIDLTSSQN</sequence>